<accession>A0A9D1IRR1</accession>
<gene>
    <name evidence="6" type="ORF">IAB68_06410</name>
</gene>
<feature type="transmembrane region" description="Helical" evidence="4">
    <location>
        <begin position="462"/>
        <end position="480"/>
    </location>
</feature>
<keyword evidence="4" id="KW-0472">Membrane</keyword>
<evidence type="ECO:0000256" key="1">
    <source>
        <dbReference type="ARBA" id="ARBA00007257"/>
    </source>
</evidence>
<organism evidence="6 7">
    <name type="scientific">Candidatus Aphodocola excrementigallinarum</name>
    <dbReference type="NCBI Taxonomy" id="2840670"/>
    <lineage>
        <taxon>Bacteria</taxon>
        <taxon>Bacillati</taxon>
        <taxon>Bacillota</taxon>
        <taxon>Bacilli</taxon>
        <taxon>Candidatus Aphodocola</taxon>
    </lineage>
</organism>
<dbReference type="AlphaFoldDB" id="A0A9D1IRR1"/>
<comment type="similarity">
    <text evidence="1">Belongs to the serine-aspartate repeat-containing protein (SDr) family.</text>
</comment>
<name>A0A9D1IRR1_9FIRM</name>
<evidence type="ECO:0000259" key="5">
    <source>
        <dbReference type="Pfam" id="PF17802"/>
    </source>
</evidence>
<dbReference type="Proteomes" id="UP000824074">
    <property type="component" value="Unassembled WGS sequence"/>
</dbReference>
<feature type="domain" description="SpaA-like prealbumin fold" evidence="5">
    <location>
        <begin position="273"/>
        <end position="347"/>
    </location>
</feature>
<dbReference type="Pfam" id="PF17802">
    <property type="entry name" value="SpaA"/>
    <property type="match status" value="2"/>
</dbReference>
<keyword evidence="4" id="KW-0812">Transmembrane</keyword>
<keyword evidence="4" id="KW-1133">Transmembrane helix</keyword>
<evidence type="ECO:0000256" key="3">
    <source>
        <dbReference type="ARBA" id="ARBA00022729"/>
    </source>
</evidence>
<evidence type="ECO:0000256" key="2">
    <source>
        <dbReference type="ARBA" id="ARBA00022525"/>
    </source>
</evidence>
<keyword evidence="2" id="KW-0964">Secreted</keyword>
<dbReference type="InterPro" id="IPR041033">
    <property type="entry name" value="SpaA_PFL_dom_1"/>
</dbReference>
<proteinExistence type="inferred from homology"/>
<evidence type="ECO:0000313" key="6">
    <source>
        <dbReference type="EMBL" id="HIU40909.1"/>
    </source>
</evidence>
<dbReference type="PANTHER" id="PTHR36108:SF13">
    <property type="entry name" value="COLOSSIN-B-RELATED"/>
    <property type="match status" value="1"/>
</dbReference>
<reference evidence="6" key="2">
    <citation type="journal article" date="2021" name="PeerJ">
        <title>Extensive microbial diversity within the chicken gut microbiome revealed by metagenomics and culture.</title>
        <authorList>
            <person name="Gilroy R."/>
            <person name="Ravi A."/>
            <person name="Getino M."/>
            <person name="Pursley I."/>
            <person name="Horton D.L."/>
            <person name="Alikhan N.F."/>
            <person name="Baker D."/>
            <person name="Gharbi K."/>
            <person name="Hall N."/>
            <person name="Watson M."/>
            <person name="Adriaenssens E.M."/>
            <person name="Foster-Nyarko E."/>
            <person name="Jarju S."/>
            <person name="Secka A."/>
            <person name="Antonio M."/>
            <person name="Oren A."/>
            <person name="Chaudhuri R.R."/>
            <person name="La Ragione R."/>
            <person name="Hildebrand F."/>
            <person name="Pallen M.J."/>
        </authorList>
    </citation>
    <scope>NUCLEOTIDE SEQUENCE</scope>
    <source>
        <strain evidence="6">CHK193-30670</strain>
    </source>
</reference>
<evidence type="ECO:0000313" key="7">
    <source>
        <dbReference type="Proteomes" id="UP000824074"/>
    </source>
</evidence>
<dbReference type="PANTHER" id="PTHR36108">
    <property type="entry name" value="COLOSSIN-B-RELATED"/>
    <property type="match status" value="1"/>
</dbReference>
<sequence>MKKRVLFVLLTMIMLLPFIKVNAGNMDSYIDWNLDRSIIAHQIRDGLDHTTRLAMITANGVTAYCIEPGVTADKASYYSSTTNINEANVKNVDEKKLSLIGYYGYGYKNHTDKKYYMAAQELIWEMFGVTDAYWTDTSGNVINIDTYKNEILSLVSKYEVAPSFNFKDEYMVGDEFSINDKNNVLEGYEVVGNDNVSINGNSLKVKVTDGDNSFTLRRKENGKSPKYFYKNGYQTIGSFEFAYNYEKSYSIDHFYGRIIVDKMDADNKNKTPSSIYASLEGAKYGLYDMQGNLLQTKETNEDGVAVFDNLVKGNYKIKEISPSKGYNTSKTITETFVGTSTKEVTIKSYEEIIKNKIVVTKVLDDPENKECTKEEGILFGVYDMDDNLITSAKTDENGLITLELPYGKYVLKQESTNIGVDIVKDRIIEITEDGITQNITLVNHKLPKPEVKEEFLPETGKSSFGLIGMLITSFIFGFVYEKKRI</sequence>
<dbReference type="SUPFAM" id="SSF117074">
    <property type="entry name" value="Hypothetical protein PA1324"/>
    <property type="match status" value="1"/>
</dbReference>
<dbReference type="EMBL" id="DVMT01000065">
    <property type="protein sequence ID" value="HIU40909.1"/>
    <property type="molecule type" value="Genomic_DNA"/>
</dbReference>
<dbReference type="InterPro" id="IPR013783">
    <property type="entry name" value="Ig-like_fold"/>
</dbReference>
<feature type="domain" description="SpaA-like prealbumin fold" evidence="5">
    <location>
        <begin position="375"/>
        <end position="444"/>
    </location>
</feature>
<protein>
    <submittedName>
        <fullName evidence="6">Cys-Gln thioester bond-forming surface protein</fullName>
    </submittedName>
</protein>
<comment type="caution">
    <text evidence="6">The sequence shown here is derived from an EMBL/GenBank/DDBJ whole genome shotgun (WGS) entry which is preliminary data.</text>
</comment>
<reference evidence="6" key="1">
    <citation type="submission" date="2020-10" db="EMBL/GenBank/DDBJ databases">
        <authorList>
            <person name="Gilroy R."/>
        </authorList>
    </citation>
    <scope>NUCLEOTIDE SEQUENCE</scope>
    <source>
        <strain evidence="6">CHK193-30670</strain>
    </source>
</reference>
<dbReference type="Gene3D" id="2.60.40.10">
    <property type="entry name" value="Immunoglobulins"/>
    <property type="match status" value="2"/>
</dbReference>
<keyword evidence="3" id="KW-0732">Signal</keyword>
<evidence type="ECO:0000256" key="4">
    <source>
        <dbReference type="SAM" id="Phobius"/>
    </source>
</evidence>